<dbReference type="InterPro" id="IPR042176">
    <property type="entry name" value="Pantoate_ligase_C"/>
</dbReference>
<keyword evidence="5 8" id="KW-0547">Nucleotide-binding</keyword>
<feature type="binding site" evidence="8">
    <location>
        <position position="153"/>
    </location>
    <ligand>
        <name>(R)-pantoate</name>
        <dbReference type="ChEBI" id="CHEBI:15980"/>
    </ligand>
</feature>
<dbReference type="PANTHER" id="PTHR21299:SF1">
    <property type="entry name" value="PANTOATE--BETA-ALANINE LIGASE"/>
    <property type="match status" value="1"/>
</dbReference>
<reference evidence="9" key="1">
    <citation type="submission" date="2020-07" db="EMBL/GenBank/DDBJ databases">
        <title>Huge and variable diversity of episymbiotic CPR bacteria and DPANN archaea in groundwater ecosystems.</title>
        <authorList>
            <person name="He C.Y."/>
            <person name="Keren R."/>
            <person name="Whittaker M."/>
            <person name="Farag I.F."/>
            <person name="Doudna J."/>
            <person name="Cate J.H.D."/>
            <person name="Banfield J.F."/>
        </authorList>
    </citation>
    <scope>NUCLEOTIDE SEQUENCE</scope>
    <source>
        <strain evidence="9">NC_groundwater_580_Pr5_B-0.1um_64_19</strain>
    </source>
</reference>
<evidence type="ECO:0000256" key="1">
    <source>
        <dbReference type="ARBA" id="ARBA00004990"/>
    </source>
</evidence>
<dbReference type="Proteomes" id="UP000779809">
    <property type="component" value="Unassembled WGS sequence"/>
</dbReference>
<dbReference type="FunFam" id="3.40.50.620:FF:000013">
    <property type="entry name" value="Pantothenate synthetase"/>
    <property type="match status" value="1"/>
</dbReference>
<dbReference type="InterPro" id="IPR003721">
    <property type="entry name" value="Pantoate_ligase"/>
</dbReference>
<feature type="binding site" evidence="8">
    <location>
        <position position="61"/>
    </location>
    <ligand>
        <name>(R)-pantoate</name>
        <dbReference type="ChEBI" id="CHEBI:15980"/>
    </ligand>
</feature>
<dbReference type="FunFam" id="3.30.1300.10:FF:000001">
    <property type="entry name" value="Pantothenate synthetase"/>
    <property type="match status" value="1"/>
</dbReference>
<evidence type="ECO:0000313" key="10">
    <source>
        <dbReference type="Proteomes" id="UP000779809"/>
    </source>
</evidence>
<feature type="binding site" evidence="8">
    <location>
        <position position="176"/>
    </location>
    <ligand>
        <name>ATP</name>
        <dbReference type="ChEBI" id="CHEBI:30616"/>
    </ligand>
</feature>
<evidence type="ECO:0000256" key="4">
    <source>
        <dbReference type="ARBA" id="ARBA00022655"/>
    </source>
</evidence>
<dbReference type="Gene3D" id="3.30.1300.10">
    <property type="entry name" value="Pantoate-beta-alanine ligase, C-terminal domain"/>
    <property type="match status" value="1"/>
</dbReference>
<name>A0A932A793_9BACT</name>
<dbReference type="CDD" id="cd00560">
    <property type="entry name" value="PanC"/>
    <property type="match status" value="1"/>
</dbReference>
<comment type="miscellaneous">
    <text evidence="8">The reaction proceeds by a bi uni uni bi ping pong mechanism.</text>
</comment>
<comment type="catalytic activity">
    <reaction evidence="7 8">
        <text>(R)-pantoate + beta-alanine + ATP = (R)-pantothenate + AMP + diphosphate + H(+)</text>
        <dbReference type="Rhea" id="RHEA:10912"/>
        <dbReference type="ChEBI" id="CHEBI:15378"/>
        <dbReference type="ChEBI" id="CHEBI:15980"/>
        <dbReference type="ChEBI" id="CHEBI:29032"/>
        <dbReference type="ChEBI" id="CHEBI:30616"/>
        <dbReference type="ChEBI" id="CHEBI:33019"/>
        <dbReference type="ChEBI" id="CHEBI:57966"/>
        <dbReference type="ChEBI" id="CHEBI:456215"/>
        <dbReference type="EC" id="6.3.2.1"/>
    </reaction>
</comment>
<dbReference type="SUPFAM" id="SSF52374">
    <property type="entry name" value="Nucleotidylyl transferase"/>
    <property type="match status" value="1"/>
</dbReference>
<organism evidence="9 10">
    <name type="scientific">Candidatus Korobacter versatilis</name>
    <dbReference type="NCBI Taxonomy" id="658062"/>
    <lineage>
        <taxon>Bacteria</taxon>
        <taxon>Pseudomonadati</taxon>
        <taxon>Acidobacteriota</taxon>
        <taxon>Terriglobia</taxon>
        <taxon>Terriglobales</taxon>
        <taxon>Candidatus Korobacteraceae</taxon>
        <taxon>Candidatus Korobacter</taxon>
    </lineage>
</organism>
<feature type="binding site" evidence="8">
    <location>
        <begin position="30"/>
        <end position="37"/>
    </location>
    <ligand>
        <name>ATP</name>
        <dbReference type="ChEBI" id="CHEBI:30616"/>
    </ligand>
</feature>
<dbReference type="EC" id="6.3.2.1" evidence="8"/>
<proteinExistence type="inferred from homology"/>
<comment type="subcellular location">
    <subcellularLocation>
        <location evidence="8">Cytoplasm</location>
    </subcellularLocation>
</comment>
<dbReference type="Gene3D" id="3.40.50.620">
    <property type="entry name" value="HUPs"/>
    <property type="match status" value="1"/>
</dbReference>
<evidence type="ECO:0000313" key="9">
    <source>
        <dbReference type="EMBL" id="MBI2677996.1"/>
    </source>
</evidence>
<dbReference type="AlphaFoldDB" id="A0A932A793"/>
<sequence length="292" mass="32102">MKIIRTIEQMRAAAREVRRAGKRLGFVPTMGALHAGHMALVRAARSQADAVCVSIFVNPTQFGPKEDLSKYPRPFEKDCELLAAEKVDFLFYPDVAEMYPAGAITWVEVAGMSERLDGKSRPGHFRGVTTIVSKLFHAVEPDVAFFGQKDAAQAAIIRRMARDLDLDTRIVICPTVREPDGLALSSRNIFLSPQERKRAVVLSRALNRIQFHADKGERRAAELLRIGAGVMAEEPEIKLDYFEIVNNDTLEPVEDVSAGALVAVAAFVGTTRLIDNLVLFGGRQASGPETKA</sequence>
<keyword evidence="4 8" id="KW-0566">Pantothenate biosynthesis</keyword>
<evidence type="ECO:0000256" key="7">
    <source>
        <dbReference type="ARBA" id="ARBA00048258"/>
    </source>
</evidence>
<keyword evidence="3 8" id="KW-0436">Ligase</keyword>
<dbReference type="GO" id="GO:0005524">
    <property type="term" value="F:ATP binding"/>
    <property type="evidence" value="ECO:0007669"/>
    <property type="project" value="UniProtKB-KW"/>
</dbReference>
<evidence type="ECO:0000256" key="3">
    <source>
        <dbReference type="ARBA" id="ARBA00022598"/>
    </source>
</evidence>
<dbReference type="EMBL" id="JACPNR010000006">
    <property type="protein sequence ID" value="MBI2677996.1"/>
    <property type="molecule type" value="Genomic_DNA"/>
</dbReference>
<dbReference type="GO" id="GO:0015940">
    <property type="term" value="P:pantothenate biosynthetic process"/>
    <property type="evidence" value="ECO:0007669"/>
    <property type="project" value="UniProtKB-UniRule"/>
</dbReference>
<dbReference type="HAMAP" id="MF_00158">
    <property type="entry name" value="PanC"/>
    <property type="match status" value="1"/>
</dbReference>
<comment type="similarity">
    <text evidence="2 8">Belongs to the pantothenate synthetase family.</text>
</comment>
<keyword evidence="8" id="KW-0963">Cytoplasm</keyword>
<dbReference type="InterPro" id="IPR014729">
    <property type="entry name" value="Rossmann-like_a/b/a_fold"/>
</dbReference>
<dbReference type="PANTHER" id="PTHR21299">
    <property type="entry name" value="CYTIDYLATE KINASE/PANTOATE-BETA-ALANINE LIGASE"/>
    <property type="match status" value="1"/>
</dbReference>
<dbReference type="GO" id="GO:0005829">
    <property type="term" value="C:cytosol"/>
    <property type="evidence" value="ECO:0007669"/>
    <property type="project" value="TreeGrafter"/>
</dbReference>
<dbReference type="Pfam" id="PF02569">
    <property type="entry name" value="Pantoate_ligase"/>
    <property type="match status" value="1"/>
</dbReference>
<comment type="subunit">
    <text evidence="8">Homodimer.</text>
</comment>
<evidence type="ECO:0000256" key="5">
    <source>
        <dbReference type="ARBA" id="ARBA00022741"/>
    </source>
</evidence>
<dbReference type="InterPro" id="IPR004821">
    <property type="entry name" value="Cyt_trans-like"/>
</dbReference>
<protein>
    <recommendedName>
        <fullName evidence="8">Pantothenate synthetase</fullName>
        <shortName evidence="8">PS</shortName>
        <ecNumber evidence="8">6.3.2.1</ecNumber>
    </recommendedName>
    <alternativeName>
        <fullName evidence="8">Pantoate--beta-alanine ligase</fullName>
    </alternativeName>
    <alternativeName>
        <fullName evidence="8">Pantoate-activating enzyme</fullName>
    </alternativeName>
</protein>
<comment type="pathway">
    <text evidence="1 8">Cofactor biosynthesis; (R)-pantothenate biosynthesis; (R)-pantothenate from (R)-pantoate and beta-alanine: step 1/1.</text>
</comment>
<feature type="binding site" evidence="8">
    <location>
        <position position="61"/>
    </location>
    <ligand>
        <name>beta-alanine</name>
        <dbReference type="ChEBI" id="CHEBI:57966"/>
    </ligand>
</feature>
<feature type="active site" description="Proton donor" evidence="8">
    <location>
        <position position="37"/>
    </location>
</feature>
<keyword evidence="6 8" id="KW-0067">ATP-binding</keyword>
<dbReference type="NCBIfam" id="TIGR00018">
    <property type="entry name" value="panC"/>
    <property type="match status" value="1"/>
</dbReference>
<dbReference type="NCBIfam" id="TIGR00125">
    <property type="entry name" value="cyt_tran_rel"/>
    <property type="match status" value="1"/>
</dbReference>
<feature type="binding site" evidence="8">
    <location>
        <begin position="147"/>
        <end position="150"/>
    </location>
    <ligand>
        <name>ATP</name>
        <dbReference type="ChEBI" id="CHEBI:30616"/>
    </ligand>
</feature>
<feature type="binding site" evidence="8">
    <location>
        <begin position="184"/>
        <end position="187"/>
    </location>
    <ligand>
        <name>ATP</name>
        <dbReference type="ChEBI" id="CHEBI:30616"/>
    </ligand>
</feature>
<accession>A0A932A793</accession>
<evidence type="ECO:0000256" key="8">
    <source>
        <dbReference type="HAMAP-Rule" id="MF_00158"/>
    </source>
</evidence>
<dbReference type="GO" id="GO:0004592">
    <property type="term" value="F:pantoate-beta-alanine ligase activity"/>
    <property type="evidence" value="ECO:0007669"/>
    <property type="project" value="UniProtKB-UniRule"/>
</dbReference>
<comment type="function">
    <text evidence="8">Catalyzes the condensation of pantoate with beta-alanine in an ATP-dependent reaction via a pantoyl-adenylate intermediate.</text>
</comment>
<gene>
    <name evidence="8" type="primary">panC</name>
    <name evidence="9" type="ORF">HYX28_04390</name>
</gene>
<evidence type="ECO:0000256" key="6">
    <source>
        <dbReference type="ARBA" id="ARBA00022840"/>
    </source>
</evidence>
<evidence type="ECO:0000256" key="2">
    <source>
        <dbReference type="ARBA" id="ARBA00009256"/>
    </source>
</evidence>
<comment type="caution">
    <text evidence="9">The sequence shown here is derived from an EMBL/GenBank/DDBJ whole genome shotgun (WGS) entry which is preliminary data.</text>
</comment>